<accession>A0ACC0CIY9</accession>
<dbReference type="Proteomes" id="UP001497680">
    <property type="component" value="Unassembled WGS sequence"/>
</dbReference>
<name>A0ACC0CIY9_9PEZI</name>
<comment type="caution">
    <text evidence="1">The sequence shown here is derived from an EMBL/GenBank/DDBJ whole genome shotgun (WGS) entry which is preliminary data.</text>
</comment>
<sequence length="599" mass="65198">MVLSHWRLVIDQAGITPEVRNYEYEGSGTDADPYLVKWIPNDPRNPMNFSDAKKWLITGVVAISTLAVALVSSAYSGGIAEIIAQFRISQEVAILGVSLFVLGFAIGPLLWAPLSELFGRQVLFFGTYGALTAFNAGCTGAQNAWTLIILRFFAGAFGSSPLTNAGGVIADMFPASQRGQAMAIFAAAPFLGPVLGPIIGGFLGESAGWRWVMGFLAAFSGTLWILGTLLVPETYAPVLLRQRAAKLSKITGKNYISVIDRDQGRLSLGESFKIALSRPWILLFTEPIVFLLSLYMAIIYGTLYMLFAAFPIVYQQNRGWSAGIGGLSFLGILVGMVFAIAYTFPDNKRYIRAQGRHGGFAPPEARLPPTLVGSIFLPIGLFWFAWTNYPSLHFMVSISAGVPFGFGMVLVFLSIMNYLIDSYTIFAASVLAANSVLRSLFGAAFPLFTTYMYQNLGIHWASSIPAFLALACVPFPFLFYKYGASIRQRCKFAAQSAAFMQKMAQDAQASSDPEVSSDPEDTAEEKQEPSDAGEGDKPASVDGSESRIAERASLSLTHTRRRAGSWATRDTNGAPISRTRTYEGNPYDIDRVNTRESFA</sequence>
<protein>
    <submittedName>
        <fullName evidence="1">MFS general substrate transporter</fullName>
    </submittedName>
</protein>
<gene>
    <name evidence="1" type="ORF">F4821DRAFT_63938</name>
</gene>
<organism evidence="1 2">
    <name type="scientific">Hypoxylon rubiginosum</name>
    <dbReference type="NCBI Taxonomy" id="110542"/>
    <lineage>
        <taxon>Eukaryota</taxon>
        <taxon>Fungi</taxon>
        <taxon>Dikarya</taxon>
        <taxon>Ascomycota</taxon>
        <taxon>Pezizomycotina</taxon>
        <taxon>Sordariomycetes</taxon>
        <taxon>Xylariomycetidae</taxon>
        <taxon>Xylariales</taxon>
        <taxon>Hypoxylaceae</taxon>
        <taxon>Hypoxylon</taxon>
    </lineage>
</organism>
<evidence type="ECO:0000313" key="2">
    <source>
        <dbReference type="Proteomes" id="UP001497680"/>
    </source>
</evidence>
<proteinExistence type="predicted"/>
<evidence type="ECO:0000313" key="1">
    <source>
        <dbReference type="EMBL" id="KAI6080335.1"/>
    </source>
</evidence>
<dbReference type="EMBL" id="MU394453">
    <property type="protein sequence ID" value="KAI6080335.1"/>
    <property type="molecule type" value="Genomic_DNA"/>
</dbReference>
<reference evidence="1 2" key="1">
    <citation type="journal article" date="2022" name="New Phytol.">
        <title>Ecological generalism drives hyperdiversity of secondary metabolite gene clusters in xylarialean endophytes.</title>
        <authorList>
            <person name="Franco M.E.E."/>
            <person name="Wisecaver J.H."/>
            <person name="Arnold A.E."/>
            <person name="Ju Y.M."/>
            <person name="Slot J.C."/>
            <person name="Ahrendt S."/>
            <person name="Moore L.P."/>
            <person name="Eastman K.E."/>
            <person name="Scott K."/>
            <person name="Konkel Z."/>
            <person name="Mondo S.J."/>
            <person name="Kuo A."/>
            <person name="Hayes R.D."/>
            <person name="Haridas S."/>
            <person name="Andreopoulos B."/>
            <person name="Riley R."/>
            <person name="LaButti K."/>
            <person name="Pangilinan J."/>
            <person name="Lipzen A."/>
            <person name="Amirebrahimi M."/>
            <person name="Yan J."/>
            <person name="Adam C."/>
            <person name="Keymanesh K."/>
            <person name="Ng V."/>
            <person name="Louie K."/>
            <person name="Northen T."/>
            <person name="Drula E."/>
            <person name="Henrissat B."/>
            <person name="Hsieh H.M."/>
            <person name="Youens-Clark K."/>
            <person name="Lutzoni F."/>
            <person name="Miadlikowska J."/>
            <person name="Eastwood D.C."/>
            <person name="Hamelin R.C."/>
            <person name="Grigoriev I.V."/>
            <person name="U'Ren J.M."/>
        </authorList>
    </citation>
    <scope>NUCLEOTIDE SEQUENCE [LARGE SCALE GENOMIC DNA]</scope>
    <source>
        <strain evidence="1 2">ER1909</strain>
    </source>
</reference>
<keyword evidence="2" id="KW-1185">Reference proteome</keyword>